<evidence type="ECO:0000256" key="1">
    <source>
        <dbReference type="ARBA" id="ARBA00001946"/>
    </source>
</evidence>
<evidence type="ECO:0000313" key="14">
    <source>
        <dbReference type="EMBL" id="SPP34342.1"/>
    </source>
</evidence>
<evidence type="ECO:0000256" key="13">
    <source>
        <dbReference type="RuleBase" id="RU003785"/>
    </source>
</evidence>
<sequence length="297" mass="34184">MKDNIVIVTGITASGKSELCDNLIKKHKNISIINCDSKQVYKEIPVITAQPPKQKEFYRLYGYVSARENYSVGLWLEDLKREVNNALKNSRIPIITGGSGLYISSLIKGLSSIPQISQEVRENVNELRKNLSKEEFYKLVLSKDPRIQGKIFINDSHRLSRALEVITETGKSIFVWQENRQPPLFNNFKVYTILPERENVYQKIDPRFIKMIENGAINEVKDLLSMNLSPHLPAMKAHGVPEIIKYLQGEITLDKAIQIAQINTRHYAKRQYTWFKNQFPSSEVIDCANKLTELEIF</sequence>
<evidence type="ECO:0000256" key="5">
    <source>
        <dbReference type="ARBA" id="ARBA00022694"/>
    </source>
</evidence>
<dbReference type="GO" id="GO:0052381">
    <property type="term" value="F:tRNA dimethylallyltransferase activity"/>
    <property type="evidence" value="ECO:0007669"/>
    <property type="project" value="UniProtKB-UniRule"/>
</dbReference>
<comment type="similarity">
    <text evidence="3 10 13">Belongs to the IPP transferase family.</text>
</comment>
<comment type="subunit">
    <text evidence="10">Monomer.</text>
</comment>
<dbReference type="PANTHER" id="PTHR11088:SF60">
    <property type="entry name" value="TRNA DIMETHYLALLYLTRANSFERASE"/>
    <property type="match status" value="1"/>
</dbReference>
<evidence type="ECO:0000256" key="7">
    <source>
        <dbReference type="ARBA" id="ARBA00022840"/>
    </source>
</evidence>
<evidence type="ECO:0000256" key="8">
    <source>
        <dbReference type="ARBA" id="ARBA00022842"/>
    </source>
</evidence>
<dbReference type="EC" id="2.5.1.75" evidence="10"/>
<evidence type="ECO:0000256" key="3">
    <source>
        <dbReference type="ARBA" id="ARBA00005842"/>
    </source>
</evidence>
<keyword evidence="8 10" id="KW-0460">Magnesium</keyword>
<feature type="site" description="Interaction with substrate tRNA" evidence="10">
    <location>
        <position position="128"/>
    </location>
</feature>
<dbReference type="InterPro" id="IPR039657">
    <property type="entry name" value="Dimethylallyltransferase"/>
</dbReference>
<evidence type="ECO:0000256" key="11">
    <source>
        <dbReference type="RuleBase" id="RU003783"/>
    </source>
</evidence>
<accession>A0A3B0JGL9</accession>
<dbReference type="SUPFAM" id="SSF52540">
    <property type="entry name" value="P-loop containing nucleoside triphosphate hydrolases"/>
    <property type="match status" value="1"/>
</dbReference>
<keyword evidence="4 10" id="KW-0808">Transferase</keyword>
<dbReference type="Gene3D" id="1.10.20.140">
    <property type="match status" value="1"/>
</dbReference>
<dbReference type="EMBL" id="OUNF01000327">
    <property type="protein sequence ID" value="SPP34342.1"/>
    <property type="molecule type" value="Genomic_DNA"/>
</dbReference>
<comment type="function">
    <text evidence="2 10 12">Catalyzes the transfer of a dimethylallyl group onto the adenine at position 37 in tRNAs that read codons beginning with uridine, leading to the formation of N6-(dimethylallyl)adenosine (i(6)A).</text>
</comment>
<dbReference type="AlphaFoldDB" id="A0A3B0JGL9"/>
<reference evidence="14" key="1">
    <citation type="submission" date="2018-04" db="EMBL/GenBank/DDBJ databases">
        <authorList>
            <person name="Go L.Y."/>
            <person name="Mitchell J.A."/>
        </authorList>
    </citation>
    <scope>NUCLEOTIDE SEQUENCE</scope>
    <source>
        <strain evidence="14">WBAF</strain>
    </source>
</reference>
<feature type="region of interest" description="Interaction with substrate tRNA" evidence="10">
    <location>
        <begin position="36"/>
        <end position="39"/>
    </location>
</feature>
<dbReference type="InterPro" id="IPR027417">
    <property type="entry name" value="P-loop_NTPase"/>
</dbReference>
<comment type="catalytic activity">
    <reaction evidence="9 10 11">
        <text>adenosine(37) in tRNA + dimethylallyl diphosphate = N(6)-dimethylallyladenosine(37) in tRNA + diphosphate</text>
        <dbReference type="Rhea" id="RHEA:26482"/>
        <dbReference type="Rhea" id="RHEA-COMP:10162"/>
        <dbReference type="Rhea" id="RHEA-COMP:10375"/>
        <dbReference type="ChEBI" id="CHEBI:33019"/>
        <dbReference type="ChEBI" id="CHEBI:57623"/>
        <dbReference type="ChEBI" id="CHEBI:74411"/>
        <dbReference type="ChEBI" id="CHEBI:74415"/>
        <dbReference type="EC" id="2.5.1.75"/>
    </reaction>
</comment>
<dbReference type="Gene3D" id="3.40.50.300">
    <property type="entry name" value="P-loop containing nucleotide triphosphate hydrolases"/>
    <property type="match status" value="1"/>
</dbReference>
<dbReference type="NCBIfam" id="TIGR00174">
    <property type="entry name" value="miaA"/>
    <property type="match status" value="1"/>
</dbReference>
<evidence type="ECO:0000256" key="12">
    <source>
        <dbReference type="RuleBase" id="RU003784"/>
    </source>
</evidence>
<dbReference type="PANTHER" id="PTHR11088">
    <property type="entry name" value="TRNA DIMETHYLALLYLTRANSFERASE"/>
    <property type="match status" value="1"/>
</dbReference>
<organism evidence="14">
    <name type="scientific">Wolbachia endosymbiont of Aleurodicus floccissimus</name>
    <dbReference type="NCBI Taxonomy" id="2152762"/>
    <lineage>
        <taxon>Bacteria</taxon>
        <taxon>Pseudomonadati</taxon>
        <taxon>Pseudomonadota</taxon>
        <taxon>Alphaproteobacteria</taxon>
        <taxon>Rickettsiales</taxon>
        <taxon>Anaplasmataceae</taxon>
        <taxon>Wolbachieae</taxon>
        <taxon>Wolbachia</taxon>
    </lineage>
</organism>
<comment type="caution">
    <text evidence="10">Lacks conserved residue(s) required for the propagation of feature annotation.</text>
</comment>
<evidence type="ECO:0000256" key="4">
    <source>
        <dbReference type="ARBA" id="ARBA00022679"/>
    </source>
</evidence>
<gene>
    <name evidence="10 14" type="primary">miaA</name>
    <name evidence="14" type="ORF">WBAF_1248</name>
</gene>
<comment type="cofactor">
    <cofactor evidence="1 10">
        <name>Mg(2+)</name>
        <dbReference type="ChEBI" id="CHEBI:18420"/>
    </cofactor>
</comment>
<evidence type="ECO:0000256" key="2">
    <source>
        <dbReference type="ARBA" id="ARBA00003213"/>
    </source>
</evidence>
<dbReference type="InterPro" id="IPR018022">
    <property type="entry name" value="IPT"/>
</dbReference>
<feature type="site" description="Interaction with substrate tRNA" evidence="10">
    <location>
        <position position="99"/>
    </location>
</feature>
<dbReference type="Pfam" id="PF01715">
    <property type="entry name" value="IPPT"/>
    <property type="match status" value="1"/>
</dbReference>
<name>A0A3B0JGL9_9RICK</name>
<protein>
    <recommendedName>
        <fullName evidence="10">tRNA dimethylallyltransferase</fullName>
        <ecNumber evidence="10">2.5.1.75</ecNumber>
    </recommendedName>
    <alternativeName>
        <fullName evidence="10">Dimethylallyl diphosphate:tRNA dimethylallyltransferase</fullName>
        <shortName evidence="10">DMAPP:tRNA dimethylallyltransferase</shortName>
        <shortName evidence="10">DMATase</shortName>
    </alternativeName>
    <alternativeName>
        <fullName evidence="10">Isopentenyl-diphosphate:tRNA isopentenyltransferase</fullName>
        <shortName evidence="10">IPP transferase</shortName>
        <shortName evidence="10">IPPT</shortName>
        <shortName evidence="10">IPTase</shortName>
    </alternativeName>
</protein>
<evidence type="ECO:0000256" key="9">
    <source>
        <dbReference type="ARBA" id="ARBA00049563"/>
    </source>
</evidence>
<proteinExistence type="inferred from homology"/>
<keyword evidence="5 10" id="KW-0819">tRNA processing</keyword>
<dbReference type="HAMAP" id="MF_00185">
    <property type="entry name" value="IPP_trans"/>
    <property type="match status" value="1"/>
</dbReference>
<evidence type="ECO:0000256" key="10">
    <source>
        <dbReference type="HAMAP-Rule" id="MF_00185"/>
    </source>
</evidence>
<feature type="binding site" evidence="10">
    <location>
        <begin position="12"/>
        <end position="17"/>
    </location>
    <ligand>
        <name>substrate</name>
    </ligand>
</feature>
<keyword evidence="7 10" id="KW-0067">ATP-binding</keyword>
<evidence type="ECO:0000256" key="6">
    <source>
        <dbReference type="ARBA" id="ARBA00022741"/>
    </source>
</evidence>
<feature type="binding site" evidence="10">
    <location>
        <begin position="10"/>
        <end position="17"/>
    </location>
    <ligand>
        <name>ATP</name>
        <dbReference type="ChEBI" id="CHEBI:30616"/>
    </ligand>
</feature>
<dbReference type="GO" id="GO:0006400">
    <property type="term" value="P:tRNA modification"/>
    <property type="evidence" value="ECO:0007669"/>
    <property type="project" value="TreeGrafter"/>
</dbReference>
<dbReference type="GO" id="GO:0005524">
    <property type="term" value="F:ATP binding"/>
    <property type="evidence" value="ECO:0007669"/>
    <property type="project" value="UniProtKB-UniRule"/>
</dbReference>
<keyword evidence="6 10" id="KW-0547">Nucleotide-binding</keyword>